<keyword evidence="3" id="KW-1185">Reference proteome</keyword>
<dbReference type="EMBL" id="VCAU01000248">
    <property type="protein sequence ID" value="KAF9882657.1"/>
    <property type="molecule type" value="Genomic_DNA"/>
</dbReference>
<protein>
    <submittedName>
        <fullName evidence="2">Uncharacterized protein</fullName>
    </submittedName>
</protein>
<comment type="caution">
    <text evidence="2">The sequence shown here is derived from an EMBL/GenBank/DDBJ whole genome shotgun (WGS) entry which is preliminary data.</text>
</comment>
<feature type="non-terminal residue" evidence="2">
    <location>
        <position position="96"/>
    </location>
</feature>
<proteinExistence type="predicted"/>
<evidence type="ECO:0000313" key="3">
    <source>
        <dbReference type="Proteomes" id="UP001194746"/>
    </source>
</evidence>
<sequence length="96" mass="10681">MGWCNRGKGEYFGQHVSGRRQTWINNAGTEHQERPYGWESDNLDRAASQPAVAQVDIQEPMRRVRGTKLFTAKRHTGGRALSHADALTGGRALPHA</sequence>
<name>A0AAD4GMQ6_ASPNN</name>
<organism evidence="2 3">
    <name type="scientific">Aspergillus nanangensis</name>
    <dbReference type="NCBI Taxonomy" id="2582783"/>
    <lineage>
        <taxon>Eukaryota</taxon>
        <taxon>Fungi</taxon>
        <taxon>Dikarya</taxon>
        <taxon>Ascomycota</taxon>
        <taxon>Pezizomycotina</taxon>
        <taxon>Eurotiomycetes</taxon>
        <taxon>Eurotiomycetidae</taxon>
        <taxon>Eurotiales</taxon>
        <taxon>Aspergillaceae</taxon>
        <taxon>Aspergillus</taxon>
        <taxon>Aspergillus subgen. Circumdati</taxon>
    </lineage>
</organism>
<reference evidence="2" key="1">
    <citation type="journal article" date="2019" name="Beilstein J. Org. Chem.">
        <title>Nanangenines: drimane sesquiterpenoids as the dominant metabolite cohort of a novel Australian fungus, Aspergillus nanangensis.</title>
        <authorList>
            <person name="Lacey H.J."/>
            <person name="Gilchrist C.L.M."/>
            <person name="Crombie A."/>
            <person name="Kalaitzis J.A."/>
            <person name="Vuong D."/>
            <person name="Rutledge P.J."/>
            <person name="Turner P."/>
            <person name="Pitt J.I."/>
            <person name="Lacey E."/>
            <person name="Chooi Y.H."/>
            <person name="Piggott A.M."/>
        </authorList>
    </citation>
    <scope>NUCLEOTIDE SEQUENCE</scope>
    <source>
        <strain evidence="2">MST-FP2251</strain>
    </source>
</reference>
<evidence type="ECO:0000256" key="1">
    <source>
        <dbReference type="SAM" id="MobiDB-lite"/>
    </source>
</evidence>
<feature type="region of interest" description="Disordered" evidence="1">
    <location>
        <begin position="73"/>
        <end position="96"/>
    </location>
</feature>
<accession>A0AAD4GMQ6</accession>
<dbReference type="AlphaFoldDB" id="A0AAD4GMQ6"/>
<dbReference type="Proteomes" id="UP001194746">
    <property type="component" value="Unassembled WGS sequence"/>
</dbReference>
<reference evidence="2" key="2">
    <citation type="submission" date="2020-02" db="EMBL/GenBank/DDBJ databases">
        <authorList>
            <person name="Gilchrist C.L.M."/>
            <person name="Chooi Y.-H."/>
        </authorList>
    </citation>
    <scope>NUCLEOTIDE SEQUENCE</scope>
    <source>
        <strain evidence="2">MST-FP2251</strain>
    </source>
</reference>
<evidence type="ECO:0000313" key="2">
    <source>
        <dbReference type="EMBL" id="KAF9882657.1"/>
    </source>
</evidence>
<gene>
    <name evidence="2" type="ORF">FE257_005672</name>
</gene>